<comment type="caution">
    <text evidence="1">The sequence shown here is derived from an EMBL/GenBank/DDBJ whole genome shotgun (WGS) entry which is preliminary data.</text>
</comment>
<organism evidence="1 2">
    <name type="scientific">Pseudomonas syringae pv. spinaceae</name>
    <dbReference type="NCBI Taxonomy" id="264459"/>
    <lineage>
        <taxon>Bacteria</taxon>
        <taxon>Pseudomonadati</taxon>
        <taxon>Pseudomonadota</taxon>
        <taxon>Gammaproteobacteria</taxon>
        <taxon>Pseudomonadales</taxon>
        <taxon>Pseudomonadaceae</taxon>
        <taxon>Pseudomonas</taxon>
        <taxon>Pseudomonas syringae</taxon>
    </lineage>
</organism>
<dbReference type="AlphaFoldDB" id="A0A0Q0DXT7"/>
<gene>
    <name evidence="1" type="ORF">ALO94_200902</name>
</gene>
<name>A0A0Q0DXT7_PSESX</name>
<reference evidence="1 2" key="1">
    <citation type="submission" date="2015-09" db="EMBL/GenBank/DDBJ databases">
        <title>Genome announcement of multiple Pseudomonas syringae strains.</title>
        <authorList>
            <person name="Thakur S."/>
            <person name="Wang P.W."/>
            <person name="Gong Y."/>
            <person name="Weir B.S."/>
            <person name="Guttman D.S."/>
        </authorList>
    </citation>
    <scope>NUCLEOTIDE SEQUENCE [LARGE SCALE GENOMIC DNA]</scope>
    <source>
        <strain evidence="1 2">ICMP16929</strain>
    </source>
</reference>
<accession>A0A0Q0DXT7</accession>
<protein>
    <submittedName>
        <fullName evidence="1">Sensory box/GGDEF domain/EAL domain-containing protein</fullName>
    </submittedName>
</protein>
<dbReference type="Proteomes" id="UP000050384">
    <property type="component" value="Unassembled WGS sequence"/>
</dbReference>
<sequence>MAGEAFGRQLDGGDQLIGGQQVVTLWLIARQTMEVCELDSPLAGTPFDMHHGIQRSQRHAHVRRVRGNAIVTGAEDRVVAIQAITCGATGAGLALVARHAGVVEVIATGALQQVTARAGHVAQLRRGTRQHGLAQQRITRFDQRVIRKVGVAHQRTDHQPARRRLADIAQRQAGDINQVLGLGNVFFHQVEQIGAARNKACGGPAKVDGRADVGRLAVGKRVHEFTSGLGAAL</sequence>
<proteinExistence type="predicted"/>
<evidence type="ECO:0000313" key="1">
    <source>
        <dbReference type="EMBL" id="KPZ03471.1"/>
    </source>
</evidence>
<evidence type="ECO:0000313" key="2">
    <source>
        <dbReference type="Proteomes" id="UP000050384"/>
    </source>
</evidence>
<dbReference type="EMBL" id="LJRI01000400">
    <property type="protein sequence ID" value="KPZ03471.1"/>
    <property type="molecule type" value="Genomic_DNA"/>
</dbReference>